<feature type="transmembrane region" description="Helical" evidence="9">
    <location>
        <begin position="12"/>
        <end position="33"/>
    </location>
</feature>
<evidence type="ECO:0000313" key="12">
    <source>
        <dbReference type="Proteomes" id="UP000701853"/>
    </source>
</evidence>
<dbReference type="EMBL" id="JAHUZN010000013">
    <property type="protein sequence ID" value="KAG8472757.1"/>
    <property type="molecule type" value="Genomic_DNA"/>
</dbReference>
<comment type="caution">
    <text evidence="11">The sequence shown here is derived from an EMBL/GenBank/DDBJ whole genome shotgun (WGS) entry which is preliminary data.</text>
</comment>
<evidence type="ECO:0000256" key="8">
    <source>
        <dbReference type="ARBA" id="ARBA00023136"/>
    </source>
</evidence>
<evidence type="ECO:0000256" key="5">
    <source>
        <dbReference type="ARBA" id="ARBA00022692"/>
    </source>
</evidence>
<feature type="transmembrane region" description="Helical" evidence="9">
    <location>
        <begin position="68"/>
        <end position="91"/>
    </location>
</feature>
<evidence type="ECO:0000256" key="3">
    <source>
        <dbReference type="ARBA" id="ARBA00022448"/>
    </source>
</evidence>
<keyword evidence="3 9" id="KW-0813">Transport</keyword>
<evidence type="ECO:0000256" key="6">
    <source>
        <dbReference type="ARBA" id="ARBA00022737"/>
    </source>
</evidence>
<keyword evidence="7 9" id="KW-1133">Transmembrane helix</keyword>
<dbReference type="Proteomes" id="UP000701853">
    <property type="component" value="Chromosome 13"/>
</dbReference>
<dbReference type="InterPro" id="IPR047664">
    <property type="entry name" value="SWEET"/>
</dbReference>
<dbReference type="GO" id="GO:0012505">
    <property type="term" value="C:endomembrane system"/>
    <property type="evidence" value="ECO:0007669"/>
    <property type="project" value="UniProtKB-SubCell"/>
</dbReference>
<evidence type="ECO:0000313" key="11">
    <source>
        <dbReference type="EMBL" id="KAG8472757.1"/>
    </source>
</evidence>
<organism evidence="11 12">
    <name type="scientific">Gossypium anomalum</name>
    <dbReference type="NCBI Taxonomy" id="47600"/>
    <lineage>
        <taxon>Eukaryota</taxon>
        <taxon>Viridiplantae</taxon>
        <taxon>Streptophyta</taxon>
        <taxon>Embryophyta</taxon>
        <taxon>Tracheophyta</taxon>
        <taxon>Spermatophyta</taxon>
        <taxon>Magnoliopsida</taxon>
        <taxon>eudicotyledons</taxon>
        <taxon>Gunneridae</taxon>
        <taxon>Pentapetalae</taxon>
        <taxon>rosids</taxon>
        <taxon>malvids</taxon>
        <taxon>Malvales</taxon>
        <taxon>Malvaceae</taxon>
        <taxon>Malvoideae</taxon>
        <taxon>Gossypium</taxon>
    </lineage>
</organism>
<feature type="transmembrane region" description="Helical" evidence="9">
    <location>
        <begin position="188"/>
        <end position="211"/>
    </location>
</feature>
<reference evidence="11 12" key="1">
    <citation type="journal article" date="2021" name="bioRxiv">
        <title>The Gossypium anomalum genome as a resource for cotton improvement and evolutionary analysis of hybrid incompatibility.</title>
        <authorList>
            <person name="Grover C.E."/>
            <person name="Yuan D."/>
            <person name="Arick M.A."/>
            <person name="Miller E.R."/>
            <person name="Hu G."/>
            <person name="Peterson D.G."/>
            <person name="Wendel J.F."/>
            <person name="Udall J.A."/>
        </authorList>
    </citation>
    <scope>NUCLEOTIDE SEQUENCE [LARGE SCALE GENOMIC DNA]</scope>
    <source>
        <strain evidence="11">JFW-Udall</strain>
        <tissue evidence="11">Leaf</tissue>
    </source>
</reference>
<keyword evidence="8 9" id="KW-0472">Membrane</keyword>
<evidence type="ECO:0000256" key="10">
    <source>
        <dbReference type="SAM" id="MobiDB-lite"/>
    </source>
</evidence>
<comment type="similarity">
    <text evidence="2 9">Belongs to the SWEET sugar transporter family.</text>
</comment>
<evidence type="ECO:0000256" key="2">
    <source>
        <dbReference type="ARBA" id="ARBA00007809"/>
    </source>
</evidence>
<dbReference type="PANTHER" id="PTHR10791">
    <property type="entry name" value="RAG1-ACTIVATING PROTEIN 1"/>
    <property type="match status" value="1"/>
</dbReference>
<evidence type="ECO:0000256" key="9">
    <source>
        <dbReference type="RuleBase" id="RU910715"/>
    </source>
</evidence>
<dbReference type="OrthoDB" id="409725at2759"/>
<dbReference type="PANTHER" id="PTHR10791:SF142">
    <property type="entry name" value="BIDIRECTIONAL SUGAR TRANSPORTER SWEET16"/>
    <property type="match status" value="1"/>
</dbReference>
<dbReference type="AlphaFoldDB" id="A0A8J5Y1R7"/>
<feature type="transmembrane region" description="Helical" evidence="9">
    <location>
        <begin position="129"/>
        <end position="150"/>
    </location>
</feature>
<name>A0A8J5Y1R7_9ROSI</name>
<dbReference type="FunFam" id="1.20.1280.290:FF:000002">
    <property type="entry name" value="Bidirectional sugar transporter SWEET"/>
    <property type="match status" value="1"/>
</dbReference>
<gene>
    <name evidence="11" type="ORF">CXB51_034663</name>
</gene>
<comment type="subcellular location">
    <subcellularLocation>
        <location evidence="9">Cell membrane</location>
        <topology evidence="9">Multi-pass membrane protein</topology>
    </subcellularLocation>
    <subcellularLocation>
        <location evidence="1">Endomembrane system</location>
        <topology evidence="1">Multi-pass membrane protein</topology>
    </subcellularLocation>
</comment>
<dbReference type="Pfam" id="PF03083">
    <property type="entry name" value="MtN3_slv"/>
    <property type="match status" value="2"/>
</dbReference>
<keyword evidence="12" id="KW-1185">Reference proteome</keyword>
<evidence type="ECO:0000256" key="4">
    <source>
        <dbReference type="ARBA" id="ARBA00022597"/>
    </source>
</evidence>
<accession>A0A8J5Y1R7</accession>
<keyword evidence="6" id="KW-0677">Repeat</keyword>
<proteinExistence type="inferred from homology"/>
<protein>
    <recommendedName>
        <fullName evidence="9">Bidirectional sugar transporter SWEET</fullName>
    </recommendedName>
</protein>
<dbReference type="InterPro" id="IPR004316">
    <property type="entry name" value="SWEET_rpt"/>
</dbReference>
<comment type="function">
    <text evidence="9">Mediates both low-affinity uptake and efflux of sugar across the membrane.</text>
</comment>
<keyword evidence="5 9" id="KW-0812">Transmembrane</keyword>
<feature type="transmembrane region" description="Helical" evidence="9">
    <location>
        <begin position="45"/>
        <end position="62"/>
    </location>
</feature>
<evidence type="ECO:0000256" key="7">
    <source>
        <dbReference type="ARBA" id="ARBA00022989"/>
    </source>
</evidence>
<dbReference type="GO" id="GO:0051260">
    <property type="term" value="P:protein homooligomerization"/>
    <property type="evidence" value="ECO:0007669"/>
    <property type="project" value="UniProtKB-ARBA"/>
</dbReference>
<dbReference type="FunFam" id="1.20.1280.290:FF:000001">
    <property type="entry name" value="Bidirectional sugar transporter SWEET"/>
    <property type="match status" value="1"/>
</dbReference>
<dbReference type="GO" id="GO:0051119">
    <property type="term" value="F:sugar transmembrane transporter activity"/>
    <property type="evidence" value="ECO:0007669"/>
    <property type="project" value="InterPro"/>
</dbReference>
<dbReference type="GO" id="GO:0005886">
    <property type="term" value="C:plasma membrane"/>
    <property type="evidence" value="ECO:0007669"/>
    <property type="project" value="UniProtKB-SubCell"/>
</dbReference>
<evidence type="ECO:0000256" key="1">
    <source>
        <dbReference type="ARBA" id="ARBA00004127"/>
    </source>
</evidence>
<feature type="transmembrane region" description="Helical" evidence="9">
    <location>
        <begin position="103"/>
        <end position="123"/>
    </location>
</feature>
<dbReference type="Gene3D" id="1.20.1280.290">
    <property type="match status" value="2"/>
</dbReference>
<keyword evidence="4 9" id="KW-0762">Sugar transport</keyword>
<feature type="transmembrane region" description="Helical" evidence="9">
    <location>
        <begin position="162"/>
        <end position="182"/>
    </location>
</feature>
<feature type="region of interest" description="Disordered" evidence="10">
    <location>
        <begin position="222"/>
        <end position="288"/>
    </location>
</feature>
<sequence length="288" mass="31228">MQDILSSLSCSFAGNVISILLFASPIKTFWGVIKKKSTGDYKGEPYITTLLSTSLWTLYGIINPDGLLVMTVNGAGAILQLIYVILFLVYAPKDTKVVKAAKLVGVVNVGVLGTVTAVTLFAVHKKTRLTFVGILCTALTIGMYASPLSAMSTVVKTKSVEYMPFLLSLFLFLNAGVWSAYAVLVKDIYIGVPNAVGLFLGSAQLVLYVIYKNKPVSTNPSEAIEEEVEEGGSAHPARRGIEMNSSLGNRVPLTPYELRPGWTRDNDVEDPNNDHPIILGHEPPYLSR</sequence>